<dbReference type="CDD" id="cd11304">
    <property type="entry name" value="Cadherin_repeat"/>
    <property type="match status" value="1"/>
</dbReference>
<keyword evidence="7" id="KW-0472">Membrane</keyword>
<dbReference type="PROSITE" id="PS00232">
    <property type="entry name" value="CADHERIN_1"/>
    <property type="match status" value="1"/>
</dbReference>
<proteinExistence type="predicted"/>
<dbReference type="GeneTree" id="ENSGT00940000163777"/>
<sequence length="156" mass="17570">MFSLLLSNHWRKRRQCLHFVIFILLRGSCQVRYSIQEELPLGTVVGNVAKDIGLDTSVLVDRNLRIVTGTKIDREDLCGKTAKCSINLKAVIENPTEIHRITVEILDVNDNAPSFPDTDYRLEISESAVTGARFPLEGPDSREYVCRYCGGADWSN</sequence>
<dbReference type="InterPro" id="IPR020894">
    <property type="entry name" value="Cadherin_CS"/>
</dbReference>
<evidence type="ECO:0000313" key="12">
    <source>
        <dbReference type="Proteomes" id="UP000261540"/>
    </source>
</evidence>
<dbReference type="GO" id="GO:0009653">
    <property type="term" value="P:anatomical structure morphogenesis"/>
    <property type="evidence" value="ECO:0007669"/>
    <property type="project" value="UniProtKB-ARBA"/>
</dbReference>
<reference evidence="11" key="2">
    <citation type="submission" date="2025-09" db="UniProtKB">
        <authorList>
            <consortium name="Ensembl"/>
        </authorList>
    </citation>
    <scope>IDENTIFICATION</scope>
</reference>
<keyword evidence="5" id="KW-0130">Cell adhesion</keyword>
<evidence type="ECO:0000256" key="1">
    <source>
        <dbReference type="ARBA" id="ARBA00004167"/>
    </source>
</evidence>
<protein>
    <recommendedName>
        <fullName evidence="10">Cadherin domain-containing protein</fullName>
    </recommendedName>
</protein>
<dbReference type="Proteomes" id="UP000261540">
    <property type="component" value="Unplaced"/>
</dbReference>
<name>A0A3B3RJH1_9TELE</name>
<reference evidence="11" key="1">
    <citation type="submission" date="2025-08" db="UniProtKB">
        <authorList>
            <consortium name="Ensembl"/>
        </authorList>
    </citation>
    <scope>IDENTIFICATION</scope>
</reference>
<dbReference type="GO" id="GO:0007156">
    <property type="term" value="P:homophilic cell adhesion via plasma membrane adhesion molecules"/>
    <property type="evidence" value="ECO:0007669"/>
    <property type="project" value="InterPro"/>
</dbReference>
<evidence type="ECO:0000313" key="11">
    <source>
        <dbReference type="Ensembl" id="ENSPKIP00000017980.1"/>
    </source>
</evidence>
<accession>A0A3B3RJH1</accession>
<evidence type="ECO:0000256" key="4">
    <source>
        <dbReference type="ARBA" id="ARBA00022837"/>
    </source>
</evidence>
<dbReference type="PANTHER" id="PTHR24028:SF241">
    <property type="entry name" value="PROTOCADHERIN 2 ALPHA A 1 PRECURSOR"/>
    <property type="match status" value="1"/>
</dbReference>
<keyword evidence="2" id="KW-0812">Transmembrane</keyword>
<keyword evidence="4 9" id="KW-0106">Calcium</keyword>
<evidence type="ECO:0000256" key="9">
    <source>
        <dbReference type="PROSITE-ProRule" id="PRU00043"/>
    </source>
</evidence>
<evidence type="ECO:0000256" key="2">
    <source>
        <dbReference type="ARBA" id="ARBA00022692"/>
    </source>
</evidence>
<dbReference type="Ensembl" id="ENSPKIT00000042503.1">
    <property type="protein sequence ID" value="ENSPKIP00000017980.1"/>
    <property type="gene ID" value="ENSPKIG00000003702.1"/>
</dbReference>
<dbReference type="InterPro" id="IPR015919">
    <property type="entry name" value="Cadherin-like_sf"/>
</dbReference>
<dbReference type="InterPro" id="IPR050174">
    <property type="entry name" value="Protocadherin/Cadherin-CA"/>
</dbReference>
<dbReference type="Pfam" id="PF08266">
    <property type="entry name" value="Cadherin_2"/>
    <property type="match status" value="1"/>
</dbReference>
<keyword evidence="3" id="KW-0677">Repeat</keyword>
<dbReference type="AlphaFoldDB" id="A0A3B3RJH1"/>
<evidence type="ECO:0000256" key="3">
    <source>
        <dbReference type="ARBA" id="ARBA00022737"/>
    </source>
</evidence>
<evidence type="ECO:0000259" key="10">
    <source>
        <dbReference type="PROSITE" id="PS50268"/>
    </source>
</evidence>
<dbReference type="InterPro" id="IPR013164">
    <property type="entry name" value="Cadherin_N"/>
</dbReference>
<evidence type="ECO:0000256" key="5">
    <source>
        <dbReference type="ARBA" id="ARBA00022889"/>
    </source>
</evidence>
<keyword evidence="8" id="KW-0325">Glycoprotein</keyword>
<dbReference type="PROSITE" id="PS50268">
    <property type="entry name" value="CADHERIN_2"/>
    <property type="match status" value="1"/>
</dbReference>
<dbReference type="GO" id="GO:0005886">
    <property type="term" value="C:plasma membrane"/>
    <property type="evidence" value="ECO:0007669"/>
    <property type="project" value="InterPro"/>
</dbReference>
<dbReference type="PANTHER" id="PTHR24028">
    <property type="entry name" value="CADHERIN-87A"/>
    <property type="match status" value="1"/>
</dbReference>
<keyword evidence="6" id="KW-1133">Transmembrane helix</keyword>
<evidence type="ECO:0000256" key="6">
    <source>
        <dbReference type="ARBA" id="ARBA00022989"/>
    </source>
</evidence>
<evidence type="ECO:0000256" key="8">
    <source>
        <dbReference type="ARBA" id="ARBA00023180"/>
    </source>
</evidence>
<dbReference type="InterPro" id="IPR002126">
    <property type="entry name" value="Cadherin-like_dom"/>
</dbReference>
<dbReference type="SUPFAM" id="SSF49313">
    <property type="entry name" value="Cadherin-like"/>
    <property type="match status" value="1"/>
</dbReference>
<evidence type="ECO:0000256" key="7">
    <source>
        <dbReference type="ARBA" id="ARBA00023136"/>
    </source>
</evidence>
<organism evidence="11 12">
    <name type="scientific">Paramormyrops kingsleyae</name>
    <dbReference type="NCBI Taxonomy" id="1676925"/>
    <lineage>
        <taxon>Eukaryota</taxon>
        <taxon>Metazoa</taxon>
        <taxon>Chordata</taxon>
        <taxon>Craniata</taxon>
        <taxon>Vertebrata</taxon>
        <taxon>Euteleostomi</taxon>
        <taxon>Actinopterygii</taxon>
        <taxon>Neopterygii</taxon>
        <taxon>Teleostei</taxon>
        <taxon>Osteoglossocephala</taxon>
        <taxon>Osteoglossomorpha</taxon>
        <taxon>Osteoglossiformes</taxon>
        <taxon>Mormyridae</taxon>
        <taxon>Paramormyrops</taxon>
    </lineage>
</organism>
<feature type="domain" description="Cadherin" evidence="10">
    <location>
        <begin position="30"/>
        <end position="115"/>
    </location>
</feature>
<dbReference type="GO" id="GO:0005509">
    <property type="term" value="F:calcium ion binding"/>
    <property type="evidence" value="ECO:0007669"/>
    <property type="project" value="UniProtKB-UniRule"/>
</dbReference>
<comment type="subcellular location">
    <subcellularLocation>
        <location evidence="1">Membrane</location>
        <topology evidence="1">Single-pass membrane protein</topology>
    </subcellularLocation>
</comment>
<dbReference type="Gene3D" id="2.60.40.60">
    <property type="entry name" value="Cadherins"/>
    <property type="match status" value="2"/>
</dbReference>
<keyword evidence="12" id="KW-1185">Reference proteome</keyword>